<comment type="similarity">
    <text evidence="2">Belongs to the rad21 family.</text>
</comment>
<feature type="compositionally biased region" description="Basic and acidic residues" evidence="7">
    <location>
        <begin position="471"/>
        <end position="484"/>
    </location>
</feature>
<organism evidence="10 11">
    <name type="scientific">Protea cynaroides</name>
    <dbReference type="NCBI Taxonomy" id="273540"/>
    <lineage>
        <taxon>Eukaryota</taxon>
        <taxon>Viridiplantae</taxon>
        <taxon>Streptophyta</taxon>
        <taxon>Embryophyta</taxon>
        <taxon>Tracheophyta</taxon>
        <taxon>Spermatophyta</taxon>
        <taxon>Magnoliopsida</taxon>
        <taxon>Proteales</taxon>
        <taxon>Proteaceae</taxon>
        <taxon>Protea</taxon>
    </lineage>
</organism>
<comment type="caution">
    <text evidence="10">The sequence shown here is derived from an EMBL/GenBank/DDBJ whole genome shotgun (WGS) entry which is preliminary data.</text>
</comment>
<evidence type="ECO:0000256" key="1">
    <source>
        <dbReference type="ARBA" id="ARBA00004123"/>
    </source>
</evidence>
<reference evidence="10" key="1">
    <citation type="journal article" date="2023" name="Plant J.">
        <title>The genome of the king protea, Protea cynaroides.</title>
        <authorList>
            <person name="Chang J."/>
            <person name="Duong T.A."/>
            <person name="Schoeman C."/>
            <person name="Ma X."/>
            <person name="Roodt D."/>
            <person name="Barker N."/>
            <person name="Li Z."/>
            <person name="Van de Peer Y."/>
            <person name="Mizrachi E."/>
        </authorList>
    </citation>
    <scope>NUCLEOTIDE SEQUENCE</scope>
    <source>
        <tissue evidence="10">Young leaves</tissue>
    </source>
</reference>
<dbReference type="OrthoDB" id="10071381at2759"/>
<feature type="domain" description="Rad21/Rec8-like protein N-terminal" evidence="9">
    <location>
        <begin position="1"/>
        <end position="92"/>
    </location>
</feature>
<keyword evidence="3" id="KW-0132">Cell division</keyword>
<evidence type="ECO:0000256" key="5">
    <source>
        <dbReference type="ARBA" id="ARBA00023242"/>
    </source>
</evidence>
<sequence length="618" mass="70376">MFYAQTLLSRKGPLGTVWVAAYCHKRLKKDQIAFTDIPSSVDEIMLHEVTITYRVLAYLLLGVVRIYSKKVEYLYHDCNEILVRMNKFLVTGIAKPQREAMCAQHASITLPDRFELDAFDLEVSEDVSRCNIRSCEEMLEEDEAREHYSLNKYHSSEPSFQLNICPSLYTTFDDTHSPHIRDLDTVVNMGVSLSQNSSNLESNMKMDQCSQVPQEECQDLNMLGTEVSLDMGPKFDKVHNHAEKTNFTELRQLDIEKLCAFTEDHPGVNTPGQTPRASECPNFGRFGGSEEPLELDPQFDKVDNQTKRIKCLEIPPLDIEHNVITDDHQIPFTPDGTQHESNFTCAPGSATPEFMAVPTPAQKEQFRISRKRKHVYDSVLVLPNKVVRQSIHNSSGLVTKRTKAPHTAFDVWKTHRISRLRQDFMEPLLLGISTELKHLFCESNAKTEGPAEVAVGPSHSTELGFETPSKSSERRPAFRERSVDDSTSVRPVEVPNTSMTQVSSVEKDLSPTVMEDLVLDLINEDVSPHEENNQDLDGWTGRTRLVARYLQKRFLIQKEHKDKENLSLEGVLKGRTRKENARLFYEILVLKTKGFVDVKQENPYGDILLLTTPLLERL</sequence>
<keyword evidence="4" id="KW-0159">Chromosome partition</keyword>
<dbReference type="GO" id="GO:1990414">
    <property type="term" value="P:replication-born double-strand break repair via sister chromatid exchange"/>
    <property type="evidence" value="ECO:0007669"/>
    <property type="project" value="TreeGrafter"/>
</dbReference>
<name>A0A9Q0KPH2_9MAGN</name>
<gene>
    <name evidence="10" type="ORF">NE237_007118</name>
</gene>
<evidence type="ECO:0000256" key="2">
    <source>
        <dbReference type="ARBA" id="ARBA00009870"/>
    </source>
</evidence>
<dbReference type="AlphaFoldDB" id="A0A9Q0KPH2"/>
<comment type="subunit">
    <text evidence="6">Component of the cohesin complex.</text>
</comment>
<feature type="domain" description="Rad21/Rec8-like protein C-terminal eukaryotic" evidence="8">
    <location>
        <begin position="562"/>
        <end position="612"/>
    </location>
</feature>
<dbReference type="InterPro" id="IPR036390">
    <property type="entry name" value="WH_DNA-bd_sf"/>
</dbReference>
<evidence type="ECO:0000256" key="3">
    <source>
        <dbReference type="ARBA" id="ARBA00022776"/>
    </source>
</evidence>
<dbReference type="InterPro" id="IPR039781">
    <property type="entry name" value="Rad21/Rec8-like"/>
</dbReference>
<feature type="region of interest" description="Disordered" evidence="7">
    <location>
        <begin position="449"/>
        <end position="491"/>
    </location>
</feature>
<evidence type="ECO:0000256" key="7">
    <source>
        <dbReference type="SAM" id="MobiDB-lite"/>
    </source>
</evidence>
<accession>A0A9Q0KPH2</accession>
<dbReference type="GO" id="GO:0003682">
    <property type="term" value="F:chromatin binding"/>
    <property type="evidence" value="ECO:0007669"/>
    <property type="project" value="TreeGrafter"/>
</dbReference>
<dbReference type="GO" id="GO:0005634">
    <property type="term" value="C:nucleus"/>
    <property type="evidence" value="ECO:0007669"/>
    <property type="project" value="UniProtKB-SubCell"/>
</dbReference>
<dbReference type="Proteomes" id="UP001141806">
    <property type="component" value="Unassembled WGS sequence"/>
</dbReference>
<evidence type="ECO:0000256" key="4">
    <source>
        <dbReference type="ARBA" id="ARBA00022829"/>
    </source>
</evidence>
<dbReference type="Pfam" id="PF04825">
    <property type="entry name" value="Rad21_Rec8_N"/>
    <property type="match status" value="1"/>
</dbReference>
<evidence type="ECO:0008006" key="12">
    <source>
        <dbReference type="Google" id="ProtNLM"/>
    </source>
</evidence>
<dbReference type="SUPFAM" id="SSF46785">
    <property type="entry name" value="Winged helix' DNA-binding domain"/>
    <property type="match status" value="1"/>
</dbReference>
<dbReference type="Pfam" id="PF04824">
    <property type="entry name" value="Rad21_Rec8"/>
    <property type="match status" value="1"/>
</dbReference>
<evidence type="ECO:0000313" key="10">
    <source>
        <dbReference type="EMBL" id="KAJ4973944.1"/>
    </source>
</evidence>
<dbReference type="FunFam" id="1.10.10.580:FF:000002">
    <property type="entry name" value="Sister chromatid cohesion 1 protein 4"/>
    <property type="match status" value="1"/>
</dbReference>
<dbReference type="InterPro" id="IPR006910">
    <property type="entry name" value="Rad21_Rec8_N"/>
</dbReference>
<dbReference type="PANTHER" id="PTHR12585:SF73">
    <property type="entry name" value="SISTER CHROMATID COHESION 1 PROTEIN 2"/>
    <property type="match status" value="1"/>
</dbReference>
<dbReference type="PANTHER" id="PTHR12585">
    <property type="entry name" value="SCC1 / RAD21 FAMILY MEMBER"/>
    <property type="match status" value="1"/>
</dbReference>
<evidence type="ECO:0000259" key="8">
    <source>
        <dbReference type="Pfam" id="PF04824"/>
    </source>
</evidence>
<keyword evidence="5" id="KW-0539">Nucleus</keyword>
<dbReference type="EMBL" id="JAMYWD010000004">
    <property type="protein sequence ID" value="KAJ4973944.1"/>
    <property type="molecule type" value="Genomic_DNA"/>
</dbReference>
<evidence type="ECO:0000256" key="6">
    <source>
        <dbReference type="ARBA" id="ARBA00064543"/>
    </source>
</evidence>
<dbReference type="InterPro" id="IPR023093">
    <property type="entry name" value="ScpA-like_C"/>
</dbReference>
<evidence type="ECO:0000259" key="9">
    <source>
        <dbReference type="Pfam" id="PF04825"/>
    </source>
</evidence>
<keyword evidence="3" id="KW-0498">Mitosis</keyword>
<dbReference type="GO" id="GO:0008278">
    <property type="term" value="C:cohesin complex"/>
    <property type="evidence" value="ECO:0007669"/>
    <property type="project" value="InterPro"/>
</dbReference>
<protein>
    <recommendedName>
        <fullName evidence="12">Sister chromatid cohesion 1 protein 2</fullName>
    </recommendedName>
</protein>
<dbReference type="CDD" id="cd21793">
    <property type="entry name" value="Rad21_Rec8_M_AtSYN1-like"/>
    <property type="match status" value="1"/>
</dbReference>
<keyword evidence="3" id="KW-0131">Cell cycle</keyword>
<keyword evidence="11" id="KW-1185">Reference proteome</keyword>
<dbReference type="GO" id="GO:0007059">
    <property type="term" value="P:chromosome segregation"/>
    <property type="evidence" value="ECO:0007669"/>
    <property type="project" value="UniProtKB-KW"/>
</dbReference>
<evidence type="ECO:0000313" key="11">
    <source>
        <dbReference type="Proteomes" id="UP001141806"/>
    </source>
</evidence>
<dbReference type="Gene3D" id="1.10.10.580">
    <property type="entry name" value="Structural maintenance of chromosome 1. Chain E"/>
    <property type="match status" value="1"/>
</dbReference>
<dbReference type="GO" id="GO:0007062">
    <property type="term" value="P:sister chromatid cohesion"/>
    <property type="evidence" value="ECO:0007669"/>
    <property type="project" value="InterPro"/>
</dbReference>
<comment type="subcellular location">
    <subcellularLocation>
        <location evidence="1">Nucleus</location>
    </subcellularLocation>
</comment>
<proteinExistence type="inferred from homology"/>
<dbReference type="InterPro" id="IPR006909">
    <property type="entry name" value="Rad21/Rec8_C_eu"/>
</dbReference>